<dbReference type="InterPro" id="IPR000415">
    <property type="entry name" value="Nitroreductase-like"/>
</dbReference>
<feature type="domain" description="Nitroreductase" evidence="1">
    <location>
        <begin position="45"/>
        <end position="210"/>
    </location>
</feature>
<dbReference type="PANTHER" id="PTHR43745">
    <property type="entry name" value="NITROREDUCTASE MJ1384-RELATED"/>
    <property type="match status" value="1"/>
</dbReference>
<dbReference type="PANTHER" id="PTHR43745:SF2">
    <property type="entry name" value="NITROREDUCTASE MJ1384-RELATED"/>
    <property type="match status" value="1"/>
</dbReference>
<evidence type="ECO:0000313" key="3">
    <source>
        <dbReference type="Proteomes" id="UP000680839"/>
    </source>
</evidence>
<sequence>MSTLTKLALGAMGRLRPKPAQGDATPKIALPAPDKAGGMPLMEAISKRRSEREFARTELPLPLLSSLLWAANGVNRPDGGRTAPSAMHAQEIDIYVALPSGAYLYDADANALQLVAGADLRRVTGYQDFVDEAPLDLVYVADHSRMRLVPVASRESFASAAAGAISQNVYLFAAGNGLSTVIRAWIDRDAIANALGLGHDQQVLLSQTVGFPKG</sequence>
<protein>
    <submittedName>
        <fullName evidence="2">SagB/ThcOx family dehydrogenase</fullName>
    </submittedName>
</protein>
<dbReference type="Proteomes" id="UP000680839">
    <property type="component" value="Chromosome"/>
</dbReference>
<dbReference type="CDD" id="cd02142">
    <property type="entry name" value="McbC_SagB-like_oxidoreductase"/>
    <property type="match status" value="1"/>
</dbReference>
<dbReference type="RefSeq" id="WP_215621206.1">
    <property type="nucleotide sequence ID" value="NZ_CP076134.1"/>
</dbReference>
<dbReference type="Gene3D" id="3.40.109.10">
    <property type="entry name" value="NADH Oxidase"/>
    <property type="match status" value="1"/>
</dbReference>
<dbReference type="SUPFAM" id="SSF55469">
    <property type="entry name" value="FMN-dependent nitroreductase-like"/>
    <property type="match status" value="1"/>
</dbReference>
<reference evidence="2" key="1">
    <citation type="submission" date="2021-06" db="EMBL/GenBank/DDBJ databases">
        <title>Bradyrhizobium sp. S2-20-1 Genome sequencing.</title>
        <authorList>
            <person name="Jin L."/>
        </authorList>
    </citation>
    <scope>NUCLEOTIDE SEQUENCE</scope>
    <source>
        <strain evidence="2">S2-20-1</strain>
    </source>
</reference>
<accession>A0A975NCM7</accession>
<dbReference type="AlphaFoldDB" id="A0A975NCM7"/>
<gene>
    <name evidence="2" type="ORF">KMZ29_22170</name>
</gene>
<organism evidence="2 3">
    <name type="scientific">Bradyrhizobium sediminis</name>
    <dbReference type="NCBI Taxonomy" id="2840469"/>
    <lineage>
        <taxon>Bacteria</taxon>
        <taxon>Pseudomonadati</taxon>
        <taxon>Pseudomonadota</taxon>
        <taxon>Alphaproteobacteria</taxon>
        <taxon>Hyphomicrobiales</taxon>
        <taxon>Nitrobacteraceae</taxon>
        <taxon>Bradyrhizobium</taxon>
    </lineage>
</organism>
<dbReference type="EMBL" id="CP076134">
    <property type="protein sequence ID" value="QWG12385.1"/>
    <property type="molecule type" value="Genomic_DNA"/>
</dbReference>
<evidence type="ECO:0000313" key="2">
    <source>
        <dbReference type="EMBL" id="QWG12385.1"/>
    </source>
</evidence>
<proteinExistence type="predicted"/>
<dbReference type="InterPro" id="IPR052544">
    <property type="entry name" value="Bacteriocin_Proc_Enz"/>
</dbReference>
<name>A0A975NCM7_9BRAD</name>
<dbReference type="GO" id="GO:0016491">
    <property type="term" value="F:oxidoreductase activity"/>
    <property type="evidence" value="ECO:0007669"/>
    <property type="project" value="InterPro"/>
</dbReference>
<dbReference type="Pfam" id="PF00881">
    <property type="entry name" value="Nitroreductase"/>
    <property type="match status" value="1"/>
</dbReference>
<evidence type="ECO:0000259" key="1">
    <source>
        <dbReference type="Pfam" id="PF00881"/>
    </source>
</evidence>
<dbReference type="InterPro" id="IPR029479">
    <property type="entry name" value="Nitroreductase"/>
</dbReference>